<organism evidence="2">
    <name type="scientific">Oryza glumipatula</name>
    <dbReference type="NCBI Taxonomy" id="40148"/>
    <lineage>
        <taxon>Eukaryota</taxon>
        <taxon>Viridiplantae</taxon>
        <taxon>Streptophyta</taxon>
        <taxon>Embryophyta</taxon>
        <taxon>Tracheophyta</taxon>
        <taxon>Spermatophyta</taxon>
        <taxon>Magnoliopsida</taxon>
        <taxon>Liliopsida</taxon>
        <taxon>Poales</taxon>
        <taxon>Poaceae</taxon>
        <taxon>BOP clade</taxon>
        <taxon>Oryzoideae</taxon>
        <taxon>Oryzeae</taxon>
        <taxon>Oryzinae</taxon>
        <taxon>Oryza</taxon>
    </lineage>
</organism>
<dbReference type="EnsemblPlants" id="OGLUM01G38700.1">
    <property type="protein sequence ID" value="OGLUM01G38700.1"/>
    <property type="gene ID" value="OGLUM01G38700"/>
</dbReference>
<keyword evidence="3" id="KW-1185">Reference proteome</keyword>
<reference evidence="2" key="2">
    <citation type="submission" date="2015-04" db="UniProtKB">
        <authorList>
            <consortium name="EnsemblPlants"/>
        </authorList>
    </citation>
    <scope>IDENTIFICATION</scope>
</reference>
<reference evidence="2" key="3">
    <citation type="submission" date="2018-05" db="EMBL/GenBank/DDBJ databases">
        <title>OgluRS3 (Oryza glumaepatula Reference Sequence Version 3).</title>
        <authorList>
            <person name="Zhang J."/>
            <person name="Kudrna D."/>
            <person name="Lee S."/>
            <person name="Talag J."/>
            <person name="Welchert J."/>
            <person name="Wing R.A."/>
        </authorList>
    </citation>
    <scope>NUCLEOTIDE SEQUENCE [LARGE SCALE GENOMIC DNA]</scope>
</reference>
<dbReference type="Proteomes" id="UP000026961">
    <property type="component" value="Chromosome 1"/>
</dbReference>
<name>A0A0D9YGB5_9ORYZ</name>
<dbReference type="AlphaFoldDB" id="A0A0D9YGB5"/>
<feature type="compositionally biased region" description="Basic and acidic residues" evidence="1">
    <location>
        <begin position="97"/>
        <end position="109"/>
    </location>
</feature>
<evidence type="ECO:0000256" key="1">
    <source>
        <dbReference type="SAM" id="MobiDB-lite"/>
    </source>
</evidence>
<dbReference type="Gramene" id="OGLUM01G38700.1">
    <property type="protein sequence ID" value="OGLUM01G38700.1"/>
    <property type="gene ID" value="OGLUM01G38700"/>
</dbReference>
<feature type="compositionally biased region" description="Basic and acidic residues" evidence="1">
    <location>
        <begin position="77"/>
        <end position="90"/>
    </location>
</feature>
<evidence type="ECO:0000313" key="2">
    <source>
        <dbReference type="EnsemblPlants" id="OGLUM01G38700.1"/>
    </source>
</evidence>
<proteinExistence type="predicted"/>
<evidence type="ECO:0000313" key="3">
    <source>
        <dbReference type="Proteomes" id="UP000026961"/>
    </source>
</evidence>
<dbReference type="HOGENOM" id="CLU_2188045_0_0_1"/>
<sequence>MAAQCDSHSKIYGGTEREKCTRKQYINSSKSIPNMSLAVTNWMALATVCTGVGSGAEKPSATSLQWSSGGACGKRCEEEEATRGLEKRQTGDGAGIRQRERERERFGED</sequence>
<protein>
    <submittedName>
        <fullName evidence="2">Uncharacterized protein</fullName>
    </submittedName>
</protein>
<feature type="region of interest" description="Disordered" evidence="1">
    <location>
        <begin position="77"/>
        <end position="109"/>
    </location>
</feature>
<reference evidence="2" key="1">
    <citation type="submission" date="2013-08" db="EMBL/GenBank/DDBJ databases">
        <title>Oryza genome evolution.</title>
        <authorList>
            <person name="Wing R.A."/>
            <person name="Panaud O."/>
            <person name="Oliveira A.C."/>
        </authorList>
    </citation>
    <scope>NUCLEOTIDE SEQUENCE</scope>
</reference>
<accession>A0A0D9YGB5</accession>